<protein>
    <recommendedName>
        <fullName evidence="3">Secreted protein</fullName>
    </recommendedName>
</protein>
<name>A0AAV4DZ77_9GAST</name>
<evidence type="ECO:0000313" key="1">
    <source>
        <dbReference type="EMBL" id="GFO49365.1"/>
    </source>
</evidence>
<keyword evidence="2" id="KW-1185">Reference proteome</keyword>
<comment type="caution">
    <text evidence="1">The sequence shown here is derived from an EMBL/GenBank/DDBJ whole genome shotgun (WGS) entry which is preliminary data.</text>
</comment>
<dbReference type="EMBL" id="BLXT01008474">
    <property type="protein sequence ID" value="GFO49365.1"/>
    <property type="molecule type" value="Genomic_DNA"/>
</dbReference>
<dbReference type="Proteomes" id="UP000735302">
    <property type="component" value="Unassembled WGS sequence"/>
</dbReference>
<evidence type="ECO:0000313" key="2">
    <source>
        <dbReference type="Proteomes" id="UP000735302"/>
    </source>
</evidence>
<sequence>MTEVKSAKIMRSSFLLALTMRMCDEVATRDLHADLYITSPVTRHCAEDCEIQAVADDRFSSNLNLTCHPL</sequence>
<proteinExistence type="predicted"/>
<evidence type="ECO:0008006" key="3">
    <source>
        <dbReference type="Google" id="ProtNLM"/>
    </source>
</evidence>
<dbReference type="AlphaFoldDB" id="A0AAV4DZ77"/>
<organism evidence="1 2">
    <name type="scientific">Plakobranchus ocellatus</name>
    <dbReference type="NCBI Taxonomy" id="259542"/>
    <lineage>
        <taxon>Eukaryota</taxon>
        <taxon>Metazoa</taxon>
        <taxon>Spiralia</taxon>
        <taxon>Lophotrochozoa</taxon>
        <taxon>Mollusca</taxon>
        <taxon>Gastropoda</taxon>
        <taxon>Heterobranchia</taxon>
        <taxon>Euthyneura</taxon>
        <taxon>Panpulmonata</taxon>
        <taxon>Sacoglossa</taxon>
        <taxon>Placobranchoidea</taxon>
        <taxon>Plakobranchidae</taxon>
        <taxon>Plakobranchus</taxon>
    </lineage>
</organism>
<accession>A0AAV4DZ77</accession>
<reference evidence="1 2" key="1">
    <citation type="journal article" date="2021" name="Elife">
        <title>Chloroplast acquisition without the gene transfer in kleptoplastic sea slugs, Plakobranchus ocellatus.</title>
        <authorList>
            <person name="Maeda T."/>
            <person name="Takahashi S."/>
            <person name="Yoshida T."/>
            <person name="Shimamura S."/>
            <person name="Takaki Y."/>
            <person name="Nagai Y."/>
            <person name="Toyoda A."/>
            <person name="Suzuki Y."/>
            <person name="Arimoto A."/>
            <person name="Ishii H."/>
            <person name="Satoh N."/>
            <person name="Nishiyama T."/>
            <person name="Hasebe M."/>
            <person name="Maruyama T."/>
            <person name="Minagawa J."/>
            <person name="Obokata J."/>
            <person name="Shigenobu S."/>
        </authorList>
    </citation>
    <scope>NUCLEOTIDE SEQUENCE [LARGE SCALE GENOMIC DNA]</scope>
</reference>
<gene>
    <name evidence="1" type="ORF">PoB_007587000</name>
</gene>